<evidence type="ECO:0000313" key="2">
    <source>
        <dbReference type="Proteomes" id="UP000199361"/>
    </source>
</evidence>
<keyword evidence="2" id="KW-1185">Reference proteome</keyword>
<protein>
    <submittedName>
        <fullName evidence="1">Uncharacterized protein</fullName>
    </submittedName>
</protein>
<organism evidence="1 2">
    <name type="scientific">Nonomuraea wenchangensis</name>
    <dbReference type="NCBI Taxonomy" id="568860"/>
    <lineage>
        <taxon>Bacteria</taxon>
        <taxon>Bacillati</taxon>
        <taxon>Actinomycetota</taxon>
        <taxon>Actinomycetes</taxon>
        <taxon>Streptosporangiales</taxon>
        <taxon>Streptosporangiaceae</taxon>
        <taxon>Nonomuraea</taxon>
    </lineage>
</organism>
<sequence length="41" mass="5012">MTEQPQEDRRIVDEDVEDVEMEEEEVAEFKRLKELNPDDFE</sequence>
<accession>A0A1I0BWM8</accession>
<name>A0A1I0BWM8_9ACTN</name>
<gene>
    <name evidence="1" type="ORF">SAMN05421811_10292</name>
</gene>
<evidence type="ECO:0000313" key="1">
    <source>
        <dbReference type="EMBL" id="SET11449.1"/>
    </source>
</evidence>
<reference evidence="1 2" key="1">
    <citation type="submission" date="2016-10" db="EMBL/GenBank/DDBJ databases">
        <authorList>
            <person name="de Groot N.N."/>
        </authorList>
    </citation>
    <scope>NUCLEOTIDE SEQUENCE [LARGE SCALE GENOMIC DNA]</scope>
    <source>
        <strain evidence="1 2">CGMCC 4.5598</strain>
    </source>
</reference>
<dbReference type="RefSeq" id="WP_281249546.1">
    <property type="nucleotide sequence ID" value="NZ_FOHX01000002.1"/>
</dbReference>
<dbReference type="Proteomes" id="UP000199361">
    <property type="component" value="Unassembled WGS sequence"/>
</dbReference>
<dbReference type="EMBL" id="FOHX01000002">
    <property type="protein sequence ID" value="SET11449.1"/>
    <property type="molecule type" value="Genomic_DNA"/>
</dbReference>
<proteinExistence type="predicted"/>
<dbReference type="AlphaFoldDB" id="A0A1I0BWM8"/>